<dbReference type="SUPFAM" id="SSF51445">
    <property type="entry name" value="(Trans)glycosidases"/>
    <property type="match status" value="1"/>
</dbReference>
<evidence type="ECO:0000256" key="5">
    <source>
        <dbReference type="ARBA" id="ARBA00022676"/>
    </source>
</evidence>
<comment type="caution">
    <text evidence="10">The sequence shown here is derived from an EMBL/GenBank/DDBJ whole genome shotgun (WGS) entry which is preliminary data.</text>
</comment>
<dbReference type="InterPro" id="IPR017853">
    <property type="entry name" value="GH"/>
</dbReference>
<name>A0A930YTX4_9ACTN</name>
<dbReference type="Proteomes" id="UP000772566">
    <property type="component" value="Unassembled WGS sequence"/>
</dbReference>
<evidence type="ECO:0000256" key="9">
    <source>
        <dbReference type="ARBA" id="ARBA00031501"/>
    </source>
</evidence>
<dbReference type="EMBL" id="JABZGT010000441">
    <property type="protein sequence ID" value="MBF4809769.1"/>
    <property type="molecule type" value="Genomic_DNA"/>
</dbReference>
<comment type="catalytic activity">
    <reaction evidence="1">
        <text>Transfers a segment of a (1-&gt;4)-alpha-D-glucan to a new position in an acceptor, which may be glucose or a (1-&gt;4)-alpha-D-glucan.</text>
        <dbReference type="EC" id="2.4.1.25"/>
    </reaction>
</comment>
<evidence type="ECO:0000256" key="7">
    <source>
        <dbReference type="ARBA" id="ARBA00023277"/>
    </source>
</evidence>
<dbReference type="GO" id="GO:0004134">
    <property type="term" value="F:4-alpha-glucanotransferase activity"/>
    <property type="evidence" value="ECO:0007669"/>
    <property type="project" value="UniProtKB-EC"/>
</dbReference>
<dbReference type="EC" id="2.4.1.25" evidence="3"/>
<keyword evidence="7" id="KW-0119">Carbohydrate metabolism</keyword>
<evidence type="ECO:0000256" key="8">
    <source>
        <dbReference type="ARBA" id="ARBA00031423"/>
    </source>
</evidence>
<dbReference type="GO" id="GO:0005975">
    <property type="term" value="P:carbohydrate metabolic process"/>
    <property type="evidence" value="ECO:0007669"/>
    <property type="project" value="InterPro"/>
</dbReference>
<organism evidence="10 11">
    <name type="scientific">Lancefieldella parvula</name>
    <dbReference type="NCBI Taxonomy" id="1382"/>
    <lineage>
        <taxon>Bacteria</taxon>
        <taxon>Bacillati</taxon>
        <taxon>Actinomycetota</taxon>
        <taxon>Coriobacteriia</taxon>
        <taxon>Coriobacteriales</taxon>
        <taxon>Atopobiaceae</taxon>
        <taxon>Lancefieldella</taxon>
    </lineage>
</organism>
<evidence type="ECO:0000313" key="10">
    <source>
        <dbReference type="EMBL" id="MBF4809769.1"/>
    </source>
</evidence>
<evidence type="ECO:0000256" key="3">
    <source>
        <dbReference type="ARBA" id="ARBA00012560"/>
    </source>
</evidence>
<dbReference type="Pfam" id="PF02446">
    <property type="entry name" value="Glyco_hydro_77"/>
    <property type="match status" value="1"/>
</dbReference>
<evidence type="ECO:0000256" key="6">
    <source>
        <dbReference type="ARBA" id="ARBA00022679"/>
    </source>
</evidence>
<feature type="non-terminal residue" evidence="10">
    <location>
        <position position="1"/>
    </location>
</feature>
<accession>A0A930YTX4</accession>
<protein>
    <recommendedName>
        <fullName evidence="4">4-alpha-glucanotransferase</fullName>
        <ecNumber evidence="3">2.4.1.25</ecNumber>
    </recommendedName>
    <alternativeName>
        <fullName evidence="8">Amylomaltase</fullName>
    </alternativeName>
    <alternativeName>
        <fullName evidence="9">Disproportionating enzyme</fullName>
    </alternativeName>
</protein>
<proteinExistence type="inferred from homology"/>
<dbReference type="PANTHER" id="PTHR32438">
    <property type="entry name" value="4-ALPHA-GLUCANOTRANSFERASE DPE1, CHLOROPLASTIC/AMYLOPLASTIC"/>
    <property type="match status" value="1"/>
</dbReference>
<sequence length="95" mass="10703">QTLMGFVETRFTGGQATDESHQIFNHLMEQVVSTSNAVVILPLQDVLGLSDDARMNIPGKAEGNWSWQVKKDILTPQVVQKLQRFVELHQSKRNA</sequence>
<evidence type="ECO:0000256" key="2">
    <source>
        <dbReference type="ARBA" id="ARBA00005684"/>
    </source>
</evidence>
<reference evidence="10" key="1">
    <citation type="submission" date="2020-04" db="EMBL/GenBank/DDBJ databases">
        <title>Deep metagenomics examines the oral microbiome during advanced dental caries in children, revealing novel taxa and co-occurrences with host molecules.</title>
        <authorList>
            <person name="Baker J.L."/>
            <person name="Morton J.T."/>
            <person name="Dinis M."/>
            <person name="Alvarez R."/>
            <person name="Tran N.C."/>
            <person name="Knight R."/>
            <person name="Edlund A."/>
        </authorList>
    </citation>
    <scope>NUCLEOTIDE SEQUENCE</scope>
    <source>
        <strain evidence="10">JCVI_22A_bin.2</strain>
    </source>
</reference>
<dbReference type="AlphaFoldDB" id="A0A930YTX4"/>
<dbReference type="InterPro" id="IPR003385">
    <property type="entry name" value="Glyco_hydro_77"/>
</dbReference>
<evidence type="ECO:0000256" key="1">
    <source>
        <dbReference type="ARBA" id="ARBA00000439"/>
    </source>
</evidence>
<evidence type="ECO:0000256" key="4">
    <source>
        <dbReference type="ARBA" id="ARBA00020295"/>
    </source>
</evidence>
<dbReference type="PANTHER" id="PTHR32438:SF5">
    <property type="entry name" value="4-ALPHA-GLUCANOTRANSFERASE DPE1, CHLOROPLASTIC_AMYLOPLASTIC"/>
    <property type="match status" value="1"/>
</dbReference>
<keyword evidence="5" id="KW-0328">Glycosyltransferase</keyword>
<comment type="similarity">
    <text evidence="2">Belongs to the disproportionating enzyme family.</text>
</comment>
<keyword evidence="6" id="KW-0808">Transferase</keyword>
<dbReference type="Gene3D" id="3.20.20.80">
    <property type="entry name" value="Glycosidases"/>
    <property type="match status" value="1"/>
</dbReference>
<gene>
    <name evidence="10" type="ORF">HXK23_06085</name>
</gene>
<evidence type="ECO:0000313" key="11">
    <source>
        <dbReference type="Proteomes" id="UP000772566"/>
    </source>
</evidence>